<dbReference type="InterPro" id="IPR023213">
    <property type="entry name" value="CAT-like_dom_sf"/>
</dbReference>
<name>A0ABV8C1E0_9PSEU</name>
<dbReference type="InterPro" id="IPR009081">
    <property type="entry name" value="PP-bd_ACP"/>
</dbReference>
<dbReference type="CDD" id="cd05930">
    <property type="entry name" value="A_NRPS"/>
    <property type="match status" value="1"/>
</dbReference>
<gene>
    <name evidence="5" type="ORF">ACFOWZ_30405</name>
</gene>
<dbReference type="Pfam" id="PF00501">
    <property type="entry name" value="AMP-binding"/>
    <property type="match status" value="1"/>
</dbReference>
<dbReference type="Gene3D" id="1.10.1200.10">
    <property type="entry name" value="ACP-like"/>
    <property type="match status" value="1"/>
</dbReference>
<feature type="domain" description="Condensation" evidence="4">
    <location>
        <begin position="3"/>
        <end position="415"/>
    </location>
</feature>
<dbReference type="PROSITE" id="PS00455">
    <property type="entry name" value="AMP_BINDING"/>
    <property type="match status" value="1"/>
</dbReference>
<comment type="cofactor">
    <cofactor evidence="1">
        <name>pantetheine 4'-phosphate</name>
        <dbReference type="ChEBI" id="CHEBI:47942"/>
    </cofactor>
</comment>
<evidence type="ECO:0000313" key="6">
    <source>
        <dbReference type="Proteomes" id="UP001595690"/>
    </source>
</evidence>
<dbReference type="InterPro" id="IPR036736">
    <property type="entry name" value="ACP-like_sf"/>
</dbReference>
<dbReference type="Gene3D" id="3.30.559.30">
    <property type="entry name" value="Nonribosomal peptide synthetase, condensation domain"/>
    <property type="match status" value="2"/>
</dbReference>
<dbReference type="PANTHER" id="PTHR45527">
    <property type="entry name" value="NONRIBOSOMAL PEPTIDE SYNTHETASE"/>
    <property type="match status" value="1"/>
</dbReference>
<dbReference type="EMBL" id="JBHRZI010000027">
    <property type="protein sequence ID" value="MFC3895811.1"/>
    <property type="molecule type" value="Genomic_DNA"/>
</dbReference>
<protein>
    <submittedName>
        <fullName evidence="5">Amino acid adenylation domain-containing protein</fullName>
    </submittedName>
</protein>
<dbReference type="Gene3D" id="3.30.559.10">
    <property type="entry name" value="Chloramphenicol acetyltransferase-like domain"/>
    <property type="match status" value="2"/>
</dbReference>
<dbReference type="Gene3D" id="3.40.50.12780">
    <property type="entry name" value="N-terminal domain of ligase-like"/>
    <property type="match status" value="1"/>
</dbReference>
<dbReference type="CDD" id="cd19531">
    <property type="entry name" value="LCL_NRPS-like"/>
    <property type="match status" value="1"/>
</dbReference>
<dbReference type="SUPFAM" id="SSF52777">
    <property type="entry name" value="CoA-dependent acyltransferases"/>
    <property type="match status" value="4"/>
</dbReference>
<dbReference type="Gene3D" id="3.30.300.30">
    <property type="match status" value="1"/>
</dbReference>
<dbReference type="Proteomes" id="UP001595690">
    <property type="component" value="Unassembled WGS sequence"/>
</dbReference>
<dbReference type="InterPro" id="IPR010071">
    <property type="entry name" value="AA_adenyl_dom"/>
</dbReference>
<dbReference type="SUPFAM" id="SSF47336">
    <property type="entry name" value="ACP-like"/>
    <property type="match status" value="1"/>
</dbReference>
<reference evidence="6" key="1">
    <citation type="journal article" date="2019" name="Int. J. Syst. Evol. Microbiol.">
        <title>The Global Catalogue of Microorganisms (GCM) 10K type strain sequencing project: providing services to taxonomists for standard genome sequencing and annotation.</title>
        <authorList>
            <consortium name="The Broad Institute Genomics Platform"/>
            <consortium name="The Broad Institute Genome Sequencing Center for Infectious Disease"/>
            <person name="Wu L."/>
            <person name="Ma J."/>
        </authorList>
    </citation>
    <scope>NUCLEOTIDE SEQUENCE [LARGE SCALE GENOMIC DNA]</scope>
    <source>
        <strain evidence="6">CGMCC 4.7405</strain>
    </source>
</reference>
<dbReference type="SUPFAM" id="SSF56801">
    <property type="entry name" value="Acetyl-CoA synthetase-like"/>
    <property type="match status" value="1"/>
</dbReference>
<dbReference type="InterPro" id="IPR000873">
    <property type="entry name" value="AMP-dep_synth/lig_dom"/>
</dbReference>
<dbReference type="PANTHER" id="PTHR45527:SF1">
    <property type="entry name" value="FATTY ACID SYNTHASE"/>
    <property type="match status" value="1"/>
</dbReference>
<dbReference type="NCBIfam" id="TIGR01733">
    <property type="entry name" value="AA-adenyl-dom"/>
    <property type="match status" value="1"/>
</dbReference>
<dbReference type="Pfam" id="PF00668">
    <property type="entry name" value="Condensation"/>
    <property type="match status" value="2"/>
</dbReference>
<dbReference type="InterPro" id="IPR042099">
    <property type="entry name" value="ANL_N_sf"/>
</dbReference>
<feature type="domain" description="Condensation" evidence="4">
    <location>
        <begin position="996"/>
        <end position="1397"/>
    </location>
</feature>
<dbReference type="RefSeq" id="WP_382377340.1">
    <property type="nucleotide sequence ID" value="NZ_JBHRZI010000027.1"/>
</dbReference>
<feature type="domain" description="Carrier" evidence="3">
    <location>
        <begin position="926"/>
        <end position="982"/>
    </location>
</feature>
<proteinExistence type="predicted"/>
<accession>A0ABV8C1E0</accession>
<sequence length="1402" mass="151934">MTETHPLSFAQERLWFIDAAAPAAPTYNVPLLLTWREKVDVPRLTAALHAVAAKHEVLRTRYELRDGRPVQVVGGPDVPLEVVSDVDDVRADALRRARLGFDLAAAPPIRCTLWQGDQNVLLVNVHHIAIDGWSLAAFFDDLAAAYAGAALLPLRLQYKDFARQDRASFDTAAMKNLVVRRVEELSEFPTDLTLGSPRPATGPVRPGEQHVFVIPDELWNRVGDLAKSLRATPFVVLFAAYQAVVQRWSGRDEFVLGTVTANRPHADAESLVGFFVNTVPLRCLPQPDQTFAALCKQSRVEAFKSLTYQGIPFDQLTANGARGVVDVGFALQNTHPPKAGTPWSTPELLPTGTAKFDLILIVEDDAEGRRGRIEFATDQYTAEMAACLGDNFLTLLRAAVDSPETPLAKLPLTTDGSVVLGAPQDLDGATSVLDVVGRAYTSDAPAVSVAGDSVSWRELDEWSWALADQVAGEFVPVLSARSPALVAAWLGVLRSGAAYAPLSLDTPADRLDHVLAELGARIVLADEAGADLIARHGTDVEVVRIEDFRGVSGTPRTVDLIGQEPAVVIYTSGTTGRPKGVLVPHSGMLNTCVWWARDIDLGPGDRVLCTWSTSFDGATHEVFRALIAGAELVFADDVERRDPPALARLLREVTVTSMTPSLLRAILDADEGGPTSLRTLYVGGEGLPTTLAEECTRRWGVPMRNIYGPTEASCISTFAPVELDGRPPAIGVPVPNTRAYILGPRQEELPVGVPGELCVAGAGVALGYLGQPERTEAAFLLDPAGGRMYRTGDRVVLRDGQIEYLGRVDDQVKVLGNRIELGEVRKLLEDQPSVKTAAVKAEGTPLRLVAWVELAAEAPNRDELLKPLLRWLPAAVLPSEVYVVDAIPMTGNDKMDFTALDKMRDTRLPDAVRGTVELTPDQHRAAELFAQALERDSDELPPDGDFFTLGGHSLLAVKMLADTPVALRDFLADPTVAGLGALLGTTADNAVEVVGDEHPATSVQQRFWFIDKVSALRTAYLAPVLAEFTGEVDVERLREATELVLGRHPALRSRFTLNAKQRKVFYRTDGSAPEVHVTDAEDWPEADLAEHLAQVCWTPFDLATEAPAYGEIVTTKDRTLLVLVTHHIVADGWSHQVLAEQISQAYRNEDLAEPVHPAAITAAETSPDEIIASLKDAPTDIELPHDRSRGAMQETAGQTRTTTLPADVTAKLRDLGSTTFMTVAAVLAVALARRGTQKDFLLAFPWAGRDKAQDAVGMFVNTLVLRVDLRDEPTWRQLLDRVREHSTTCYRNADVPFDAIATALHPGRDLSRPAVTPVYVTALPGHAAPPDLGVPARYLTPEPLHIKYELELTATDAPELELSLAYATGLFDRSTVDDLLASLVTAATDLAIDPDAPALKEI</sequence>
<comment type="caution">
    <text evidence="5">The sequence shown here is derived from an EMBL/GenBank/DDBJ whole genome shotgun (WGS) entry which is preliminary data.</text>
</comment>
<dbReference type="InterPro" id="IPR020845">
    <property type="entry name" value="AMP-binding_CS"/>
</dbReference>
<dbReference type="InterPro" id="IPR045851">
    <property type="entry name" value="AMP-bd_C_sf"/>
</dbReference>
<evidence type="ECO:0000313" key="5">
    <source>
        <dbReference type="EMBL" id="MFC3895811.1"/>
    </source>
</evidence>
<dbReference type="InterPro" id="IPR001242">
    <property type="entry name" value="Condensation_dom"/>
</dbReference>
<evidence type="ECO:0000256" key="1">
    <source>
        <dbReference type="ARBA" id="ARBA00001957"/>
    </source>
</evidence>
<dbReference type="Pfam" id="PF00550">
    <property type="entry name" value="PP-binding"/>
    <property type="match status" value="1"/>
</dbReference>
<feature type="domain" description="AMP-dependent synthetase/ligase" evidence="2">
    <location>
        <begin position="441"/>
        <end position="769"/>
    </location>
</feature>
<evidence type="ECO:0000259" key="3">
    <source>
        <dbReference type="Pfam" id="PF00550"/>
    </source>
</evidence>
<evidence type="ECO:0000259" key="2">
    <source>
        <dbReference type="Pfam" id="PF00501"/>
    </source>
</evidence>
<organism evidence="5 6">
    <name type="scientific">Lentzea rhizosphaerae</name>
    <dbReference type="NCBI Taxonomy" id="2041025"/>
    <lineage>
        <taxon>Bacteria</taxon>
        <taxon>Bacillati</taxon>
        <taxon>Actinomycetota</taxon>
        <taxon>Actinomycetes</taxon>
        <taxon>Pseudonocardiales</taxon>
        <taxon>Pseudonocardiaceae</taxon>
        <taxon>Lentzea</taxon>
    </lineage>
</organism>
<keyword evidence="6" id="KW-1185">Reference proteome</keyword>
<evidence type="ECO:0000259" key="4">
    <source>
        <dbReference type="Pfam" id="PF00668"/>
    </source>
</evidence>